<keyword evidence="2" id="KW-1185">Reference proteome</keyword>
<dbReference type="AlphaFoldDB" id="B9RUV5"/>
<evidence type="ECO:0000313" key="2">
    <source>
        <dbReference type="Proteomes" id="UP000008311"/>
    </source>
</evidence>
<evidence type="ECO:0000313" key="1">
    <source>
        <dbReference type="EMBL" id="EEF44688.1"/>
    </source>
</evidence>
<name>B9RUV5_RICCO</name>
<dbReference type="Proteomes" id="UP000008311">
    <property type="component" value="Unassembled WGS sequence"/>
</dbReference>
<organism evidence="1 2">
    <name type="scientific">Ricinus communis</name>
    <name type="common">Castor bean</name>
    <dbReference type="NCBI Taxonomy" id="3988"/>
    <lineage>
        <taxon>Eukaryota</taxon>
        <taxon>Viridiplantae</taxon>
        <taxon>Streptophyta</taxon>
        <taxon>Embryophyta</taxon>
        <taxon>Tracheophyta</taxon>
        <taxon>Spermatophyta</taxon>
        <taxon>Magnoliopsida</taxon>
        <taxon>eudicotyledons</taxon>
        <taxon>Gunneridae</taxon>
        <taxon>Pentapetalae</taxon>
        <taxon>rosids</taxon>
        <taxon>fabids</taxon>
        <taxon>Malpighiales</taxon>
        <taxon>Euphorbiaceae</taxon>
        <taxon>Acalyphoideae</taxon>
        <taxon>Acalypheae</taxon>
        <taxon>Ricinus</taxon>
    </lineage>
</organism>
<sequence length="90" mass="10737">MKIKWRWSTYSFLRMGWNSLGNYHMEAHKGRCLLIKASPLKIFNDYINLVRQGPLVYLESEPQALLLGAERREELQECKFQQKLNCYELV</sequence>
<protein>
    <submittedName>
        <fullName evidence="1">Uncharacterized protein</fullName>
    </submittedName>
</protein>
<dbReference type="InParanoid" id="B9RUV5"/>
<dbReference type="EMBL" id="EQ973818">
    <property type="protein sequence ID" value="EEF44688.1"/>
    <property type="molecule type" value="Genomic_DNA"/>
</dbReference>
<accession>B9RUV5</accession>
<reference evidence="2" key="1">
    <citation type="journal article" date="2010" name="Nat. Biotechnol.">
        <title>Draft genome sequence of the oilseed species Ricinus communis.</title>
        <authorList>
            <person name="Chan A.P."/>
            <person name="Crabtree J."/>
            <person name="Zhao Q."/>
            <person name="Lorenzi H."/>
            <person name="Orvis J."/>
            <person name="Puiu D."/>
            <person name="Melake-Berhan A."/>
            <person name="Jones K.M."/>
            <person name="Redman J."/>
            <person name="Chen G."/>
            <person name="Cahoon E.B."/>
            <person name="Gedil M."/>
            <person name="Stanke M."/>
            <person name="Haas B.J."/>
            <person name="Wortman J.R."/>
            <person name="Fraser-Liggett C.M."/>
            <person name="Ravel J."/>
            <person name="Rabinowicz P.D."/>
        </authorList>
    </citation>
    <scope>NUCLEOTIDE SEQUENCE [LARGE SCALE GENOMIC DNA]</scope>
    <source>
        <strain evidence="2">cv. Hale</strain>
    </source>
</reference>
<proteinExistence type="predicted"/>
<gene>
    <name evidence="1" type="ORF">RCOM_0894900</name>
</gene>